<dbReference type="AlphaFoldDB" id="A0A964XPQ1"/>
<proteinExistence type="predicted"/>
<keyword evidence="3" id="KW-1185">Reference proteome</keyword>
<comment type="caution">
    <text evidence="2">The sequence shown here is derived from an EMBL/GenBank/DDBJ whole genome shotgun (WGS) entry which is preliminary data.</text>
</comment>
<name>A0A964XPQ1_9ACTN</name>
<gene>
    <name evidence="2" type="ORF">GUY60_25925</name>
</gene>
<dbReference type="RefSeq" id="WP_161701967.1">
    <property type="nucleotide sequence ID" value="NZ_JAAAHS010000251.1"/>
</dbReference>
<evidence type="ECO:0000313" key="3">
    <source>
        <dbReference type="Proteomes" id="UP000598297"/>
    </source>
</evidence>
<sequence>MRLIFSVLAVALLASVFAGVCATAQARPQTPVDGAPACGTVFLSMTAAGGSC</sequence>
<evidence type="ECO:0000256" key="1">
    <source>
        <dbReference type="SAM" id="SignalP"/>
    </source>
</evidence>
<reference evidence="2" key="1">
    <citation type="submission" date="2020-01" db="EMBL/GenBank/DDBJ databases">
        <title>Whole-genome analyses of novel actinobacteria.</title>
        <authorList>
            <person name="Sahin N."/>
        </authorList>
    </citation>
    <scope>NUCLEOTIDE SEQUENCE</scope>
    <source>
        <strain evidence="2">YC537</strain>
    </source>
</reference>
<accession>A0A964XPQ1</accession>
<feature type="signal peptide" evidence="1">
    <location>
        <begin position="1"/>
        <end position="26"/>
    </location>
</feature>
<keyword evidence="1" id="KW-0732">Signal</keyword>
<organism evidence="2 3">
    <name type="scientific">Streptomyces boluensis</name>
    <dbReference type="NCBI Taxonomy" id="1775135"/>
    <lineage>
        <taxon>Bacteria</taxon>
        <taxon>Bacillati</taxon>
        <taxon>Actinomycetota</taxon>
        <taxon>Actinomycetes</taxon>
        <taxon>Kitasatosporales</taxon>
        <taxon>Streptomycetaceae</taxon>
        <taxon>Streptomyces</taxon>
    </lineage>
</organism>
<protein>
    <submittedName>
        <fullName evidence="2">Uncharacterized protein</fullName>
    </submittedName>
</protein>
<evidence type="ECO:0000313" key="2">
    <source>
        <dbReference type="EMBL" id="NBE54803.1"/>
    </source>
</evidence>
<dbReference type="EMBL" id="JAAAHS010000251">
    <property type="protein sequence ID" value="NBE54803.1"/>
    <property type="molecule type" value="Genomic_DNA"/>
</dbReference>
<feature type="chain" id="PRO_5037868069" evidence="1">
    <location>
        <begin position="27"/>
        <end position="52"/>
    </location>
</feature>
<dbReference type="Proteomes" id="UP000598297">
    <property type="component" value="Unassembled WGS sequence"/>
</dbReference>